<comment type="caution">
    <text evidence="1">The sequence shown here is derived from an EMBL/GenBank/DDBJ whole genome shotgun (WGS) entry which is preliminary data.</text>
</comment>
<evidence type="ECO:0000313" key="1">
    <source>
        <dbReference type="EMBL" id="KTD82724.1"/>
    </source>
</evidence>
<dbReference type="Gene3D" id="3.90.550.10">
    <property type="entry name" value="Spore Coat Polysaccharide Biosynthesis Protein SpsA, Chain A"/>
    <property type="match status" value="1"/>
</dbReference>
<dbReference type="AlphaFoldDB" id="A0A0W1AMZ1"/>
<dbReference type="InterPro" id="IPR029044">
    <property type="entry name" value="Nucleotide-diphossugar_trans"/>
</dbReference>
<gene>
    <name evidence="1" type="primary">neuA</name>
    <name evidence="1" type="ORF">Lwal_0202</name>
</gene>
<protein>
    <submittedName>
        <fullName evidence="1">CMP-N-acetlyneuraminic acid synthetase</fullName>
    </submittedName>
</protein>
<reference evidence="1 2" key="1">
    <citation type="submission" date="2015-11" db="EMBL/GenBank/DDBJ databases">
        <title>Genomic analysis of 38 Legionella species identifies large and diverse effector repertoires.</title>
        <authorList>
            <person name="Burstein D."/>
            <person name="Amaro F."/>
            <person name="Zusman T."/>
            <person name="Lifshitz Z."/>
            <person name="Cohen O."/>
            <person name="Gilbert J.A."/>
            <person name="Pupko T."/>
            <person name="Shuman H.A."/>
            <person name="Segal G."/>
        </authorList>
    </citation>
    <scope>NUCLEOTIDE SEQUENCE [LARGE SCALE GENOMIC DNA]</scope>
    <source>
        <strain evidence="1 2">ATCC 51914</strain>
    </source>
</reference>
<proteinExistence type="predicted"/>
<accession>A0A0W1AMZ1</accession>
<evidence type="ECO:0000313" key="2">
    <source>
        <dbReference type="Proteomes" id="UP000054729"/>
    </source>
</evidence>
<dbReference type="PATRIC" id="fig|66969.6.peg.226"/>
<dbReference type="InterPro" id="IPR050793">
    <property type="entry name" value="CMP-NeuNAc_synthase"/>
</dbReference>
<name>A0A0W1AMZ1_9GAMM</name>
<dbReference type="Pfam" id="PF02348">
    <property type="entry name" value="CTP_transf_3"/>
    <property type="match status" value="1"/>
</dbReference>
<dbReference type="PANTHER" id="PTHR21485:SF6">
    <property type="entry name" value="N-ACYLNEURAMINATE CYTIDYLYLTRANSFERASE-RELATED"/>
    <property type="match status" value="1"/>
</dbReference>
<sequence>MIPARGGSKRLPGKNTKAFAGKPLIAHTIEVALESGCCKEVVVSTDCFEIAKVATEYGASVPWMRPESLAQDNSDVCDAIIDTLEKFQEMDMTFDSVLLLQPTSPFRSVESIQKAVELHNQSGCSVVSVSPLPFNFSWCRAIDNQGNLQRPDFLSDKESHESLFKLNGVIYLASAETILSNRSLYSEPTKALLLDRFIESIDIDTPIDWAIAEKMLVLKREGVV</sequence>
<dbReference type="SUPFAM" id="SSF53448">
    <property type="entry name" value="Nucleotide-diphospho-sugar transferases"/>
    <property type="match status" value="1"/>
</dbReference>
<dbReference type="EMBL" id="LNZB01000006">
    <property type="protein sequence ID" value="KTD82724.1"/>
    <property type="molecule type" value="Genomic_DNA"/>
</dbReference>
<dbReference type="InterPro" id="IPR003329">
    <property type="entry name" value="Cytidylyl_trans"/>
</dbReference>
<dbReference type="GO" id="GO:0008781">
    <property type="term" value="F:N-acylneuraminate cytidylyltransferase activity"/>
    <property type="evidence" value="ECO:0007669"/>
    <property type="project" value="TreeGrafter"/>
</dbReference>
<dbReference type="Proteomes" id="UP000054729">
    <property type="component" value="Unassembled WGS sequence"/>
</dbReference>
<dbReference type="STRING" id="66969.Lwal_0202"/>
<keyword evidence="2" id="KW-1185">Reference proteome</keyword>
<dbReference type="PANTHER" id="PTHR21485">
    <property type="entry name" value="HAD SUPERFAMILY MEMBERS CMAS AND KDSC"/>
    <property type="match status" value="1"/>
</dbReference>
<organism evidence="1 2">
    <name type="scientific">Legionella waltersii</name>
    <dbReference type="NCBI Taxonomy" id="66969"/>
    <lineage>
        <taxon>Bacteria</taxon>
        <taxon>Pseudomonadati</taxon>
        <taxon>Pseudomonadota</taxon>
        <taxon>Gammaproteobacteria</taxon>
        <taxon>Legionellales</taxon>
        <taxon>Legionellaceae</taxon>
        <taxon>Legionella</taxon>
    </lineage>
</organism>
<dbReference type="CDD" id="cd02513">
    <property type="entry name" value="CMP-NeuAc_Synthase"/>
    <property type="match status" value="1"/>
</dbReference>